<comment type="caution">
    <text evidence="1">The sequence shown here is derived from an EMBL/GenBank/DDBJ whole genome shotgun (WGS) entry which is preliminary data.</text>
</comment>
<dbReference type="PANTHER" id="PTHR45947">
    <property type="entry name" value="SULFOQUINOVOSYL TRANSFERASE SQD2"/>
    <property type="match status" value="1"/>
</dbReference>
<dbReference type="Pfam" id="PF13692">
    <property type="entry name" value="Glyco_trans_1_4"/>
    <property type="match status" value="1"/>
</dbReference>
<reference evidence="1" key="1">
    <citation type="submission" date="2022-08" db="EMBL/GenBank/DDBJ databases">
        <title>Chelativorans sichuanense sp. nov., a paraffin oil-degrading bacterium isolated from a mixture of oil-based drill cuttings and paddy soil.</title>
        <authorList>
            <person name="Yu J."/>
            <person name="Liu H."/>
            <person name="Chen Q."/>
        </authorList>
    </citation>
    <scope>NUCLEOTIDE SEQUENCE</scope>
    <source>
        <strain evidence="1">SCAU 2101</strain>
    </source>
</reference>
<dbReference type="AlphaFoldDB" id="A0A9X2X7U7"/>
<evidence type="ECO:0000313" key="1">
    <source>
        <dbReference type="EMBL" id="MCT8990303.1"/>
    </source>
</evidence>
<dbReference type="PANTHER" id="PTHR45947:SF3">
    <property type="entry name" value="SULFOQUINOVOSYL TRANSFERASE SQD2"/>
    <property type="match status" value="1"/>
</dbReference>
<gene>
    <name evidence="1" type="ORF">NYR54_08345</name>
</gene>
<organism evidence="1 2">
    <name type="scientific">Chelativorans petroleitrophicus</name>
    <dbReference type="NCBI Taxonomy" id="2975484"/>
    <lineage>
        <taxon>Bacteria</taxon>
        <taxon>Pseudomonadati</taxon>
        <taxon>Pseudomonadota</taxon>
        <taxon>Alphaproteobacteria</taxon>
        <taxon>Hyphomicrobiales</taxon>
        <taxon>Phyllobacteriaceae</taxon>
        <taxon>Chelativorans</taxon>
    </lineage>
</organism>
<accession>A0A9X2X7U7</accession>
<dbReference type="SUPFAM" id="SSF53756">
    <property type="entry name" value="UDP-Glycosyltransferase/glycogen phosphorylase"/>
    <property type="match status" value="1"/>
</dbReference>
<evidence type="ECO:0000313" key="2">
    <source>
        <dbReference type="Proteomes" id="UP001149009"/>
    </source>
</evidence>
<keyword evidence="2" id="KW-1185">Reference proteome</keyword>
<dbReference type="Proteomes" id="UP001149009">
    <property type="component" value="Unassembled WGS sequence"/>
</dbReference>
<name>A0A9X2X7U7_9HYPH</name>
<dbReference type="RefSeq" id="WP_261515164.1">
    <property type="nucleotide sequence ID" value="NZ_JAODNV010000008.1"/>
</dbReference>
<dbReference type="InterPro" id="IPR050194">
    <property type="entry name" value="Glycosyltransferase_grp1"/>
</dbReference>
<dbReference type="CDD" id="cd03801">
    <property type="entry name" value="GT4_PimA-like"/>
    <property type="match status" value="1"/>
</dbReference>
<sequence length="418" mass="44756">MSGSFVVSQLGARMHYAVPRMLYRAGRLERLYTDICAVKGWPRALAHLPPAMLPAALRRLKGRVPRDIPPDRIVCFEGLGLASVLHRMVVPTRAGDTRAALEAGRSFSRNVIRHGFGKAAGFYGMSGECLEQLDAARKQGLRTAVEQIIAPRMVVDRLVSDEVARHPEWAESLGPDPWASEFAARERAEWDVADIIICPSAFVRDGVGAVGGPVERCVIVPYGVDAPAAVPGQRAPHSGPLRVLTVGAVGLRKGSPYVLEAARRLAGLAEFRMVGPAVLPRAIAEQLRRSLDLAGPTPRAEIARHYAWADVFFLPSVCEGSATVVYEALAAGLPVVTTPNAGSVVRDGVDGFICPAGDTDAMYARLETLARDSELRRAMGEEARKSAAAHDLDAYGRRLLAALDSEPVPAGEEPLAAA</sequence>
<dbReference type="Gene3D" id="3.40.50.2000">
    <property type="entry name" value="Glycogen Phosphorylase B"/>
    <property type="match status" value="2"/>
</dbReference>
<protein>
    <submittedName>
        <fullName evidence="1">Glycosyltransferase family 4 protein</fullName>
    </submittedName>
</protein>
<dbReference type="EMBL" id="JAODNV010000008">
    <property type="protein sequence ID" value="MCT8990303.1"/>
    <property type="molecule type" value="Genomic_DNA"/>
</dbReference>
<proteinExistence type="predicted"/>
<dbReference type="GO" id="GO:0016757">
    <property type="term" value="F:glycosyltransferase activity"/>
    <property type="evidence" value="ECO:0007669"/>
    <property type="project" value="TreeGrafter"/>
</dbReference>